<gene>
    <name evidence="1" type="ORF">NM125_00450</name>
</gene>
<dbReference type="RefSeq" id="WP_255131751.1">
    <property type="nucleotide sequence ID" value="NZ_JANDBC010000001.1"/>
</dbReference>
<dbReference type="Proteomes" id="UP001139125">
    <property type="component" value="Unassembled WGS sequence"/>
</dbReference>
<name>A0A9X2L0N2_9BACT</name>
<sequence length="101" mass="11518">MSTVREHTVRRSRMLNGKEYRKLDEDGNVIDIYRGPMIGADGFISVADFVKLTGITRSTVNGMFKRGLLNRYEANGKKKTHDSPTSTYIKEKEFLELKSTT</sequence>
<evidence type="ECO:0000313" key="2">
    <source>
        <dbReference type="Proteomes" id="UP001139125"/>
    </source>
</evidence>
<dbReference type="EMBL" id="JANDBC010000001">
    <property type="protein sequence ID" value="MCP9290042.1"/>
    <property type="molecule type" value="Genomic_DNA"/>
</dbReference>
<keyword evidence="2" id="KW-1185">Reference proteome</keyword>
<proteinExistence type="predicted"/>
<protein>
    <submittedName>
        <fullName evidence="1">Uncharacterized protein</fullName>
    </submittedName>
</protein>
<evidence type="ECO:0000313" key="1">
    <source>
        <dbReference type="EMBL" id="MCP9290042.1"/>
    </source>
</evidence>
<reference evidence="1" key="1">
    <citation type="submission" date="2022-06" db="EMBL/GenBank/DDBJ databases">
        <title>Gracilimonas sp. CAU 1638 isolated from sea sediment.</title>
        <authorList>
            <person name="Kim W."/>
        </authorList>
    </citation>
    <scope>NUCLEOTIDE SEQUENCE</scope>
    <source>
        <strain evidence="1">CAU 1638</strain>
    </source>
</reference>
<accession>A0A9X2L0N2</accession>
<organism evidence="1 2">
    <name type="scientific">Gracilimonas sediminicola</name>
    <dbReference type="NCBI Taxonomy" id="2952158"/>
    <lineage>
        <taxon>Bacteria</taxon>
        <taxon>Pseudomonadati</taxon>
        <taxon>Balneolota</taxon>
        <taxon>Balneolia</taxon>
        <taxon>Balneolales</taxon>
        <taxon>Balneolaceae</taxon>
        <taxon>Gracilimonas</taxon>
    </lineage>
</organism>
<dbReference type="AlphaFoldDB" id="A0A9X2L0N2"/>
<comment type="caution">
    <text evidence="1">The sequence shown here is derived from an EMBL/GenBank/DDBJ whole genome shotgun (WGS) entry which is preliminary data.</text>
</comment>